<dbReference type="GeneTree" id="ENSGT01000000214440"/>
<reference evidence="3" key="3">
    <citation type="submission" date="2025-09" db="UniProtKB">
        <authorList>
            <consortium name="Ensembl"/>
        </authorList>
    </citation>
    <scope>IDENTIFICATION</scope>
    <source>
        <strain evidence="3">breed Abyssinian</strain>
    </source>
</reference>
<dbReference type="PANTHER" id="PTHR23098:SF22">
    <property type="entry name" value="MYB-LIKE DOMAIN-CONTAINING PROTEIN"/>
    <property type="match status" value="1"/>
</dbReference>
<evidence type="ECO:0000256" key="1">
    <source>
        <dbReference type="SAM" id="MobiDB-lite"/>
    </source>
</evidence>
<gene>
    <name evidence="3" type="primary">CRAMP1</name>
</gene>
<evidence type="ECO:0000313" key="3">
    <source>
        <dbReference type="Ensembl" id="ENSFCTP00005007916.1"/>
    </source>
</evidence>
<dbReference type="PANTHER" id="PTHR23098">
    <property type="entry name" value="AGAP001331-PA-RELATED"/>
    <property type="match status" value="1"/>
</dbReference>
<dbReference type="InterPro" id="IPR028002">
    <property type="entry name" value="Myb_DNA-bind_5"/>
</dbReference>
<dbReference type="Ensembl" id="ENSFCTT00005012262.1">
    <property type="protein sequence ID" value="ENSFCTP00005007916.1"/>
    <property type="gene ID" value="ENSFCTG00005004510.1"/>
</dbReference>
<protein>
    <recommendedName>
        <fullName evidence="2">Syntaxin N-terminal domain-containing protein</fullName>
    </recommendedName>
</protein>
<reference evidence="3" key="2">
    <citation type="submission" date="2025-08" db="UniProtKB">
        <authorList>
            <consortium name="Ensembl"/>
        </authorList>
    </citation>
    <scope>IDENTIFICATION</scope>
    <source>
        <strain evidence="3">breed Abyssinian</strain>
    </source>
</reference>
<dbReference type="Pfam" id="PF13873">
    <property type="entry name" value="Myb_DNA-bind_5"/>
    <property type="match status" value="1"/>
</dbReference>
<proteinExistence type="predicted"/>
<keyword evidence="4" id="KW-1185">Reference proteome</keyword>
<reference evidence="3 4" key="1">
    <citation type="submission" date="2021-02" db="EMBL/GenBank/DDBJ databases">
        <title>Safari Cat Assemblies.</title>
        <authorList>
            <person name="Bredemeyer K.R."/>
            <person name="Murphy W.J."/>
        </authorList>
    </citation>
    <scope>NUCLEOTIDE SEQUENCE [LARGE SCALE GENOMIC DNA]</scope>
</reference>
<accession>A0ABI7WC70</accession>
<feature type="region of interest" description="Disordered" evidence="1">
    <location>
        <begin position="342"/>
        <end position="385"/>
    </location>
</feature>
<organism evidence="3 4">
    <name type="scientific">Felis catus</name>
    <name type="common">Cat</name>
    <name type="synonym">Felis silvestris catus</name>
    <dbReference type="NCBI Taxonomy" id="9685"/>
    <lineage>
        <taxon>Eukaryota</taxon>
        <taxon>Metazoa</taxon>
        <taxon>Chordata</taxon>
        <taxon>Craniata</taxon>
        <taxon>Vertebrata</taxon>
        <taxon>Euteleostomi</taxon>
        <taxon>Mammalia</taxon>
        <taxon>Eutheria</taxon>
        <taxon>Laurasiatheria</taxon>
        <taxon>Carnivora</taxon>
        <taxon>Feliformia</taxon>
        <taxon>Felidae</taxon>
        <taxon>Felinae</taxon>
        <taxon>Felis</taxon>
    </lineage>
</organism>
<dbReference type="Gene3D" id="1.20.5.110">
    <property type="match status" value="1"/>
</dbReference>
<dbReference type="Proteomes" id="UP000823872">
    <property type="component" value="Chromosome F2"/>
</dbReference>
<evidence type="ECO:0000259" key="2">
    <source>
        <dbReference type="SMART" id="SM00503"/>
    </source>
</evidence>
<dbReference type="SMART" id="SM00503">
    <property type="entry name" value="SynN"/>
    <property type="match status" value="1"/>
</dbReference>
<dbReference type="InterPro" id="IPR010989">
    <property type="entry name" value="SNARE"/>
</dbReference>
<dbReference type="Pfam" id="PF14523">
    <property type="entry name" value="Syntaxin_2"/>
    <property type="match status" value="1"/>
</dbReference>
<feature type="region of interest" description="Disordered" evidence="1">
    <location>
        <begin position="634"/>
        <end position="680"/>
    </location>
</feature>
<evidence type="ECO:0000313" key="4">
    <source>
        <dbReference type="Proteomes" id="UP000823872"/>
    </source>
</evidence>
<dbReference type="InterPro" id="IPR006011">
    <property type="entry name" value="Syntaxin_N"/>
</dbReference>
<name>A0ABI7WC70_FELCA</name>
<dbReference type="SUPFAM" id="SSF47661">
    <property type="entry name" value="t-snare proteins"/>
    <property type="match status" value="1"/>
</dbReference>
<sequence>MRAVSLRASVPTCGAQGAALSHKASGAAPPRLSALSHVWLTRRLPVLSARSSRPSSLQVTRCDLAPWEPSWGLLSGTSLTAPGPGAPCAPSGVVAAATRGTALWEGSGPALCKKMSYGSIAGSGGLGSHGPFGGPSRQGYQPLAAQVDPGDLQELFQQTSASVFRINSNVTSLEQSLRSLGTPSDTQELRESLHAAQQGTNKTIAASAGALKQMAELLRGCSRQECLQLDRLRTQLSDAIQRYGAVQKKIAEKSRALLPAAQRGGTQQSPRAPFAELPDNEKIFNGGDGMWQGQEQALLPEITEEDEEAIRLREEAILQIESDLLDVNQIIKDLASMVSEQGDAIGSSSGRATCRQSSSPEPAVAPLRPGPHSRTKTRKPNFSPQETEVLVQRVARHYPLLFGALRGTPSRKHRVWSKILQAVNALGYCRRDLGDLKHKWRDLRGAVRKKLAERPRAPGLVLTPVERMVAETFSAPAPLGEGQAAEPLSNSIEASLEAASSHTEAASELLAGASRHQVSQFEGTARLARGPLRPLSPWEAQALPCTWEGHAHRVFSQPRWTGVREGRGRMAGSAPRTLCTVARRLHPREGRQPGPLPASSVEAAGRELVESESGARPGGLTVWVPTHGFPGAHSPRCPMESSVVSSPQKGDVCQAVSASFPEGTGRGEGSSDPPVPAPAV</sequence>
<feature type="domain" description="Syntaxin N-terminal" evidence="2">
    <location>
        <begin position="144"/>
        <end position="255"/>
    </location>
</feature>
<feature type="compositionally biased region" description="Polar residues" evidence="1">
    <location>
        <begin position="346"/>
        <end position="360"/>
    </location>
</feature>
<dbReference type="Gene3D" id="1.20.58.70">
    <property type="match status" value="1"/>
</dbReference>
<feature type="region of interest" description="Disordered" evidence="1">
    <location>
        <begin position="587"/>
        <end position="621"/>
    </location>
</feature>